<keyword evidence="4 6" id="KW-1133">Transmembrane helix</keyword>
<dbReference type="Pfam" id="PF01943">
    <property type="entry name" value="Polysacc_synt"/>
    <property type="match status" value="1"/>
</dbReference>
<feature type="transmembrane region" description="Helical" evidence="6">
    <location>
        <begin position="381"/>
        <end position="400"/>
    </location>
</feature>
<dbReference type="GO" id="GO:0005886">
    <property type="term" value="C:plasma membrane"/>
    <property type="evidence" value="ECO:0007669"/>
    <property type="project" value="UniProtKB-SubCell"/>
</dbReference>
<organism evidence="7 8">
    <name type="scientific">Nocardioides aromaticivorans</name>
    <dbReference type="NCBI Taxonomy" id="200618"/>
    <lineage>
        <taxon>Bacteria</taxon>
        <taxon>Bacillati</taxon>
        <taxon>Actinomycetota</taxon>
        <taxon>Actinomycetes</taxon>
        <taxon>Propionibacteriales</taxon>
        <taxon>Nocardioidaceae</taxon>
        <taxon>Nocardioides</taxon>
    </lineage>
</organism>
<dbReference type="InterPro" id="IPR050833">
    <property type="entry name" value="Poly_Biosynth_Transport"/>
</dbReference>
<dbReference type="AlphaFoldDB" id="A0A7Y9ZPF0"/>
<evidence type="ECO:0000256" key="5">
    <source>
        <dbReference type="ARBA" id="ARBA00023136"/>
    </source>
</evidence>
<feature type="transmembrane region" description="Helical" evidence="6">
    <location>
        <begin position="439"/>
        <end position="461"/>
    </location>
</feature>
<feature type="transmembrane region" description="Helical" evidence="6">
    <location>
        <begin position="91"/>
        <end position="114"/>
    </location>
</feature>
<feature type="transmembrane region" description="Helical" evidence="6">
    <location>
        <begin position="153"/>
        <end position="171"/>
    </location>
</feature>
<evidence type="ECO:0000313" key="7">
    <source>
        <dbReference type="EMBL" id="NYI47665.1"/>
    </source>
</evidence>
<evidence type="ECO:0000256" key="4">
    <source>
        <dbReference type="ARBA" id="ARBA00022989"/>
    </source>
</evidence>
<keyword evidence="2" id="KW-1003">Cell membrane</keyword>
<dbReference type="EMBL" id="JACBZM010000001">
    <property type="protein sequence ID" value="NYI47665.1"/>
    <property type="molecule type" value="Genomic_DNA"/>
</dbReference>
<feature type="transmembrane region" description="Helical" evidence="6">
    <location>
        <begin position="467"/>
        <end position="485"/>
    </location>
</feature>
<dbReference type="PANTHER" id="PTHR30250:SF11">
    <property type="entry name" value="O-ANTIGEN TRANSPORTER-RELATED"/>
    <property type="match status" value="1"/>
</dbReference>
<dbReference type="RefSeq" id="WP_179651716.1">
    <property type="nucleotide sequence ID" value="NZ_JACBZM010000001.1"/>
</dbReference>
<feature type="transmembrane region" description="Helical" evidence="6">
    <location>
        <begin position="406"/>
        <end position="427"/>
    </location>
</feature>
<feature type="transmembrane region" description="Helical" evidence="6">
    <location>
        <begin position="309"/>
        <end position="331"/>
    </location>
</feature>
<sequence>MNHPELAERSHVHLRAVARGSAGTLLGAVVSTVAGFALVLVVTRSVSTETAGRFFTASAVFLIALAVSGLGTDTGLARFVLRTGSRGAVRALVRTASVPVVVVALAIAAVVAVVSPDARWLVWALPLAALSDLALAVIRAHALFRATVLIDRVARPAIQLLLVTLAVATAGSGAAIATAWAAGYAASALLSLRALRRVLARPPVPLDGAGDDVAPRVFWRFTWPRAAARVAQIAIQKSDIVIVAWLLSPADAALYAVATRFVVFGQLANQAVSTVVQPRFTMILAGSGESGASDESGGSGGDRALLDRVFAVTTGWSILSAWPIYLCVAAAPAGYLGWFGDGYDSVESRAVAVVMCCGMLAAVASGPVDTLLLMTGRSGRSLANTLVALAIDVALCLVLVPRVGIAGAAVAWVVAVVVRCILATVQLRADIGLALPVRTLLGAAALPVGCILLPLGALQFAFDLAPVTWLLSSGLVGAGYLAVAWRLREPLAIDLFVAGLRGHGKQVVTT</sequence>
<feature type="transmembrane region" description="Helical" evidence="6">
    <location>
        <begin position="54"/>
        <end position="79"/>
    </location>
</feature>
<comment type="subcellular location">
    <subcellularLocation>
        <location evidence="1">Cell membrane</location>
        <topology evidence="1">Multi-pass membrane protein</topology>
    </subcellularLocation>
</comment>
<keyword evidence="3 6" id="KW-0812">Transmembrane</keyword>
<protein>
    <submittedName>
        <fullName evidence="7">O-antigen/teichoic acid export membrane protein</fullName>
    </submittedName>
</protein>
<accession>A0A7Y9ZPF0</accession>
<evidence type="ECO:0000313" key="8">
    <source>
        <dbReference type="Proteomes" id="UP000562045"/>
    </source>
</evidence>
<evidence type="ECO:0000256" key="1">
    <source>
        <dbReference type="ARBA" id="ARBA00004651"/>
    </source>
</evidence>
<keyword evidence="5 6" id="KW-0472">Membrane</keyword>
<dbReference type="Proteomes" id="UP000562045">
    <property type="component" value="Unassembled WGS sequence"/>
</dbReference>
<proteinExistence type="predicted"/>
<evidence type="ECO:0000256" key="2">
    <source>
        <dbReference type="ARBA" id="ARBA00022475"/>
    </source>
</evidence>
<dbReference type="InterPro" id="IPR002797">
    <property type="entry name" value="Polysacc_synth"/>
</dbReference>
<comment type="caution">
    <text evidence="7">The sequence shown here is derived from an EMBL/GenBank/DDBJ whole genome shotgun (WGS) entry which is preliminary data.</text>
</comment>
<gene>
    <name evidence="7" type="ORF">BJ993_004745</name>
</gene>
<evidence type="ECO:0000256" key="3">
    <source>
        <dbReference type="ARBA" id="ARBA00022692"/>
    </source>
</evidence>
<feature type="transmembrane region" description="Helical" evidence="6">
    <location>
        <begin position="351"/>
        <end position="374"/>
    </location>
</feature>
<name>A0A7Y9ZPF0_9ACTN</name>
<evidence type="ECO:0000256" key="6">
    <source>
        <dbReference type="SAM" id="Phobius"/>
    </source>
</evidence>
<dbReference type="PANTHER" id="PTHR30250">
    <property type="entry name" value="PST FAMILY PREDICTED COLANIC ACID TRANSPORTER"/>
    <property type="match status" value="1"/>
</dbReference>
<feature type="transmembrane region" description="Helical" evidence="6">
    <location>
        <begin position="120"/>
        <end position="141"/>
    </location>
</feature>
<feature type="transmembrane region" description="Helical" evidence="6">
    <location>
        <begin position="21"/>
        <end position="42"/>
    </location>
</feature>
<reference evidence="7 8" key="1">
    <citation type="submission" date="2020-07" db="EMBL/GenBank/DDBJ databases">
        <title>Sequencing the genomes of 1000 actinobacteria strains.</title>
        <authorList>
            <person name="Klenk H.-P."/>
        </authorList>
    </citation>
    <scope>NUCLEOTIDE SEQUENCE [LARGE SCALE GENOMIC DNA]</scope>
    <source>
        <strain evidence="7 8">DSM 15131</strain>
    </source>
</reference>